<reference evidence="7" key="1">
    <citation type="journal article" date="2019" name="bioRxiv">
        <title>The Genome of the Zebra Mussel, Dreissena polymorpha: A Resource for Invasive Species Research.</title>
        <authorList>
            <person name="McCartney M.A."/>
            <person name="Auch B."/>
            <person name="Kono T."/>
            <person name="Mallez S."/>
            <person name="Zhang Y."/>
            <person name="Obille A."/>
            <person name="Becker A."/>
            <person name="Abrahante J.E."/>
            <person name="Garbe J."/>
            <person name="Badalamenti J.P."/>
            <person name="Herman A."/>
            <person name="Mangelson H."/>
            <person name="Liachko I."/>
            <person name="Sullivan S."/>
            <person name="Sone E.D."/>
            <person name="Koren S."/>
            <person name="Silverstein K.A.T."/>
            <person name="Beckman K.B."/>
            <person name="Gohl D.M."/>
        </authorList>
    </citation>
    <scope>NUCLEOTIDE SEQUENCE</scope>
    <source>
        <strain evidence="7">Duluth1</strain>
        <tissue evidence="7">Whole animal</tissue>
    </source>
</reference>
<dbReference type="PANTHER" id="PTHR24173:SF61">
    <property type="entry name" value="ANKYRIN 2"/>
    <property type="match status" value="1"/>
</dbReference>
<dbReference type="Pfam" id="PF20720">
    <property type="entry name" value="nSTAND3"/>
    <property type="match status" value="1"/>
</dbReference>
<dbReference type="SMART" id="SM00248">
    <property type="entry name" value="ANK"/>
    <property type="match status" value="7"/>
</dbReference>
<dbReference type="InterPro" id="IPR027417">
    <property type="entry name" value="P-loop_NTPase"/>
</dbReference>
<dbReference type="AlphaFoldDB" id="A0A9D4DEZ0"/>
<feature type="region of interest" description="Disordered" evidence="4">
    <location>
        <begin position="207"/>
        <end position="249"/>
    </location>
</feature>
<feature type="region of interest" description="Disordered" evidence="4">
    <location>
        <begin position="1"/>
        <end position="158"/>
    </location>
</feature>
<keyword evidence="8" id="KW-1185">Reference proteome</keyword>
<dbReference type="PANTHER" id="PTHR24173">
    <property type="entry name" value="ANKYRIN REPEAT CONTAINING"/>
    <property type="match status" value="1"/>
</dbReference>
<evidence type="ECO:0000256" key="2">
    <source>
        <dbReference type="ARBA" id="ARBA00023043"/>
    </source>
</evidence>
<feature type="domain" description="DZIP3-like HEPN" evidence="5">
    <location>
        <begin position="285"/>
        <end position="416"/>
    </location>
</feature>
<dbReference type="EMBL" id="JAIWYP010000010">
    <property type="protein sequence ID" value="KAH3747726.1"/>
    <property type="molecule type" value="Genomic_DNA"/>
</dbReference>
<dbReference type="SUPFAM" id="SSF52540">
    <property type="entry name" value="P-loop containing nucleoside triphosphate hydrolases"/>
    <property type="match status" value="1"/>
</dbReference>
<dbReference type="PROSITE" id="PS50297">
    <property type="entry name" value="ANK_REP_REGION"/>
    <property type="match status" value="1"/>
</dbReference>
<evidence type="ECO:0000259" key="6">
    <source>
        <dbReference type="Pfam" id="PF20720"/>
    </source>
</evidence>
<evidence type="ECO:0000259" key="5">
    <source>
        <dbReference type="Pfam" id="PF18738"/>
    </source>
</evidence>
<dbReference type="InterPro" id="IPR036770">
    <property type="entry name" value="Ankyrin_rpt-contain_sf"/>
</dbReference>
<comment type="caution">
    <text evidence="7">The sequence shown here is derived from an EMBL/GenBank/DDBJ whole genome shotgun (WGS) entry which is preliminary data.</text>
</comment>
<evidence type="ECO:0000256" key="3">
    <source>
        <dbReference type="PROSITE-ProRule" id="PRU00023"/>
    </source>
</evidence>
<protein>
    <submittedName>
        <fullName evidence="7">Uncharacterized protein</fullName>
    </submittedName>
</protein>
<dbReference type="PROSITE" id="PS50088">
    <property type="entry name" value="ANK_REPEAT"/>
    <property type="match status" value="2"/>
</dbReference>
<feature type="repeat" description="ANK" evidence="3">
    <location>
        <begin position="1061"/>
        <end position="1093"/>
    </location>
</feature>
<feature type="compositionally biased region" description="Polar residues" evidence="4">
    <location>
        <begin position="79"/>
        <end position="89"/>
    </location>
</feature>
<evidence type="ECO:0000313" key="7">
    <source>
        <dbReference type="EMBL" id="KAH3747726.1"/>
    </source>
</evidence>
<name>A0A9D4DEZ0_DREPO</name>
<feature type="compositionally biased region" description="Basic residues" evidence="4">
    <location>
        <begin position="238"/>
        <end position="249"/>
    </location>
</feature>
<dbReference type="InterPro" id="IPR049050">
    <property type="entry name" value="nSTAND3"/>
</dbReference>
<feature type="compositionally biased region" description="Polar residues" evidence="4">
    <location>
        <begin position="222"/>
        <end position="231"/>
    </location>
</feature>
<evidence type="ECO:0000256" key="4">
    <source>
        <dbReference type="SAM" id="MobiDB-lite"/>
    </source>
</evidence>
<keyword evidence="1" id="KW-0677">Repeat</keyword>
<dbReference type="InterPro" id="IPR041249">
    <property type="entry name" value="HEPN_DZIP3"/>
</dbReference>
<dbReference type="Proteomes" id="UP000828390">
    <property type="component" value="Unassembled WGS sequence"/>
</dbReference>
<feature type="compositionally biased region" description="Basic and acidic residues" evidence="4">
    <location>
        <begin position="99"/>
        <end position="133"/>
    </location>
</feature>
<evidence type="ECO:0000313" key="8">
    <source>
        <dbReference type="Proteomes" id="UP000828390"/>
    </source>
</evidence>
<feature type="domain" description="Novel STAND NTPase 3" evidence="6">
    <location>
        <begin position="480"/>
        <end position="635"/>
    </location>
</feature>
<feature type="repeat" description="ANK" evidence="3">
    <location>
        <begin position="1028"/>
        <end position="1060"/>
    </location>
</feature>
<dbReference type="Gene3D" id="1.25.40.20">
    <property type="entry name" value="Ankyrin repeat-containing domain"/>
    <property type="match status" value="1"/>
</dbReference>
<dbReference type="Pfam" id="PF18738">
    <property type="entry name" value="HEPN_DZIP3"/>
    <property type="match status" value="1"/>
</dbReference>
<dbReference type="InterPro" id="IPR002110">
    <property type="entry name" value="Ankyrin_rpt"/>
</dbReference>
<feature type="compositionally biased region" description="Basic and acidic residues" evidence="4">
    <location>
        <begin position="52"/>
        <end position="70"/>
    </location>
</feature>
<organism evidence="7 8">
    <name type="scientific">Dreissena polymorpha</name>
    <name type="common">Zebra mussel</name>
    <name type="synonym">Mytilus polymorpha</name>
    <dbReference type="NCBI Taxonomy" id="45954"/>
    <lineage>
        <taxon>Eukaryota</taxon>
        <taxon>Metazoa</taxon>
        <taxon>Spiralia</taxon>
        <taxon>Lophotrochozoa</taxon>
        <taxon>Mollusca</taxon>
        <taxon>Bivalvia</taxon>
        <taxon>Autobranchia</taxon>
        <taxon>Heteroconchia</taxon>
        <taxon>Euheterodonta</taxon>
        <taxon>Imparidentia</taxon>
        <taxon>Neoheterodontei</taxon>
        <taxon>Myida</taxon>
        <taxon>Dreissenoidea</taxon>
        <taxon>Dreissenidae</taxon>
        <taxon>Dreissena</taxon>
    </lineage>
</organism>
<dbReference type="Pfam" id="PF12796">
    <property type="entry name" value="Ank_2"/>
    <property type="match status" value="2"/>
</dbReference>
<accession>A0A9D4DEZ0</accession>
<gene>
    <name evidence="7" type="ORF">DPMN_182155</name>
</gene>
<dbReference type="SUPFAM" id="SSF48403">
    <property type="entry name" value="Ankyrin repeat"/>
    <property type="match status" value="1"/>
</dbReference>
<evidence type="ECO:0000256" key="1">
    <source>
        <dbReference type="ARBA" id="ARBA00022737"/>
    </source>
</evidence>
<reference evidence="7" key="2">
    <citation type="submission" date="2020-11" db="EMBL/GenBank/DDBJ databases">
        <authorList>
            <person name="McCartney M.A."/>
            <person name="Auch B."/>
            <person name="Kono T."/>
            <person name="Mallez S."/>
            <person name="Becker A."/>
            <person name="Gohl D.M."/>
            <person name="Silverstein K.A.T."/>
            <person name="Koren S."/>
            <person name="Bechman K.B."/>
            <person name="Herman A."/>
            <person name="Abrahante J.E."/>
            <person name="Garbe J."/>
        </authorList>
    </citation>
    <scope>NUCLEOTIDE SEQUENCE</scope>
    <source>
        <strain evidence="7">Duluth1</strain>
        <tissue evidence="7">Whole animal</tissue>
    </source>
</reference>
<sequence length="1279" mass="146139">MATVQANVRPPPMSRQIGSGASTKAEGFTEQPFEVNKGQTRRSSKGSGGADSRGRVPSEERKEPVGREKSPLPVIKSRGSATKSLQEENISLHKGSVTSRDDAQRTDEPAGSKAGDDGGWLSDRKDIKSDKKKSLSGRPPRAIMQTAFQFDDKGRPVARPFSNSLVLQNGRIPAAKQQSTLFKEIKTPKISPRPDDFHLKTKLPALSGRVNQPSSPLPSAPAKNTIQTTFRGEQKPTAKSKSKSQRSKLSKSESNYIRLAKLVARVGSDLLRLVFFNYMEQQQPPKRLYQFLAVNKRRLLSFSTQFKLIPRRWEVLYPGDDETKANLEKLDSAVLFWFLRYICHLRRPNDFIWKRKPSSDDVTETGDIARIRDMRNFLINLSSPALYDDEYDRKVTEFRQMTLRLCSERQSEELLRIIDEMKVGNVRLSERDQYLEVLNQWADETGDRTIAPAKQAGENIRERKEMTTRFLRRHRNPKVFVPTRIFQKAQERLMKHGCVILKGNVGDGKTTTAIALMVTLFDEDECLLVSSPDLWQFIEARTVSAILLDDIFGSGSLDETLLQKWESKFDEIYDCSLDTPERPGVRIIITIRQHILDQCYSRLAKYKLFAKEKIVECTSSELSFNEKRAMLGKHLLDEEMAVSKTEIEKGAKAHNSKLGFPECCALFVSRESFMNIGSQFFERPIELLFETLDRMYDGDKYGYLALVLLMLQKDGILFVNKLEGSSDEKFQNKVADLAFLCKVPNTDHLNKFILDALKNTVKCFVDYYSDRKCYTFAHESIMESIMASFGERHPQEVLEGCALPFLMDFVGTDENFEERPDEIFMMRVKRENFLVLAQVFEHYILNNEVKRISQHRAMKDVRFIEFFFEYIQQKPDCVRIVLSEDKNFTDGDSKRKVGLLYGAIDQEVPNMELVSAIMKTGIHLKKPTKEKWCRSELEAALCMAVRRGSYEIYKLLVGAGLELPDSLLEEEQYLVSVDIIRDVLGRRYWSDEQKDVAVVKASRGTRPESHEIVTLLLQDSASPNSIRAGSTALCEAVKSGKLRNVLLLLTSGSSVDDRDATQQTPLHHACDWNNIEVVKLLLKRNADVNAKDTLGFTPFLVAAGWGRETIMDLLLTKRVDVLALDDQENNVLHICAANGQTKIMKTLMTKFSKEMDSLLIARNRHGWTPLDFALRCGHLGVTKLLIYTILKKADLKAPDPKSQPPRTFVHTRFFVVKLDDFNVDEKFQYRFLSEEVGRTCFQMPRCNWFIQAGNRDEYEEVRTFAIKYENKLRQCLAKS</sequence>
<keyword evidence="2 3" id="KW-0040">ANK repeat</keyword>
<proteinExistence type="predicted"/>